<keyword evidence="4 9" id="KW-0349">Heme</keyword>
<dbReference type="Pfam" id="PF00067">
    <property type="entry name" value="p450"/>
    <property type="match status" value="1"/>
</dbReference>
<keyword evidence="5 9" id="KW-0479">Metal-binding</keyword>
<dbReference type="Gene3D" id="1.10.630.10">
    <property type="entry name" value="Cytochrome P450"/>
    <property type="match status" value="1"/>
</dbReference>
<evidence type="ECO:0000256" key="3">
    <source>
        <dbReference type="ARBA" id="ARBA00010617"/>
    </source>
</evidence>
<protein>
    <recommendedName>
        <fullName evidence="13">O-methylsterigmatocystin oxidoreductase</fullName>
    </recommendedName>
</protein>
<evidence type="ECO:0008006" key="13">
    <source>
        <dbReference type="Google" id="ProtNLM"/>
    </source>
</evidence>
<dbReference type="GO" id="GO:0020037">
    <property type="term" value="F:heme binding"/>
    <property type="evidence" value="ECO:0007669"/>
    <property type="project" value="InterPro"/>
</dbReference>
<comment type="pathway">
    <text evidence="2">Secondary metabolite biosynthesis.</text>
</comment>
<feature type="non-terminal residue" evidence="11">
    <location>
        <position position="1"/>
    </location>
</feature>
<proteinExistence type="inferred from homology"/>
<keyword evidence="8" id="KW-0503">Monooxygenase</keyword>
<comment type="caution">
    <text evidence="11">The sequence shown here is derived from an EMBL/GenBank/DDBJ whole genome shotgun (WGS) entry which is preliminary data.</text>
</comment>
<dbReference type="EMBL" id="CAJMWZ010004232">
    <property type="protein sequence ID" value="CAE6486968.1"/>
    <property type="molecule type" value="Genomic_DNA"/>
</dbReference>
<evidence type="ECO:0000256" key="5">
    <source>
        <dbReference type="ARBA" id="ARBA00022723"/>
    </source>
</evidence>
<dbReference type="PANTHER" id="PTHR46300:SF7">
    <property type="entry name" value="P450, PUTATIVE (EUROFUNG)-RELATED"/>
    <property type="match status" value="1"/>
</dbReference>
<accession>A0A8H3CLB4</accession>
<feature type="binding site" description="axial binding residue" evidence="9">
    <location>
        <position position="456"/>
    </location>
    <ligand>
        <name>heme</name>
        <dbReference type="ChEBI" id="CHEBI:30413"/>
    </ligand>
    <ligandPart>
        <name>Fe</name>
        <dbReference type="ChEBI" id="CHEBI:18248"/>
    </ligandPart>
</feature>
<evidence type="ECO:0000256" key="10">
    <source>
        <dbReference type="SAM" id="Phobius"/>
    </source>
</evidence>
<dbReference type="AlphaFoldDB" id="A0A8H3CLB4"/>
<dbReference type="PRINTS" id="PR00463">
    <property type="entry name" value="EP450I"/>
</dbReference>
<keyword evidence="10" id="KW-0812">Transmembrane</keyword>
<evidence type="ECO:0000256" key="8">
    <source>
        <dbReference type="ARBA" id="ARBA00023033"/>
    </source>
</evidence>
<keyword evidence="7 9" id="KW-0408">Iron</keyword>
<dbReference type="GO" id="GO:0016705">
    <property type="term" value="F:oxidoreductase activity, acting on paired donors, with incorporation or reduction of molecular oxygen"/>
    <property type="evidence" value="ECO:0007669"/>
    <property type="project" value="InterPro"/>
</dbReference>
<dbReference type="GO" id="GO:0004497">
    <property type="term" value="F:monooxygenase activity"/>
    <property type="evidence" value="ECO:0007669"/>
    <property type="project" value="UniProtKB-KW"/>
</dbReference>
<feature type="transmembrane region" description="Helical" evidence="10">
    <location>
        <begin position="25"/>
        <end position="44"/>
    </location>
</feature>
<dbReference type="CDD" id="cd11065">
    <property type="entry name" value="CYP64-like"/>
    <property type="match status" value="1"/>
</dbReference>
<evidence type="ECO:0000313" key="11">
    <source>
        <dbReference type="EMBL" id="CAE6486968.1"/>
    </source>
</evidence>
<name>A0A8H3CLB4_9AGAM</name>
<gene>
    <name evidence="11" type="ORF">RDB_LOCUS80604</name>
</gene>
<dbReference type="PANTHER" id="PTHR46300">
    <property type="entry name" value="P450, PUTATIVE (EUROFUNG)-RELATED-RELATED"/>
    <property type="match status" value="1"/>
</dbReference>
<evidence type="ECO:0000256" key="1">
    <source>
        <dbReference type="ARBA" id="ARBA00001971"/>
    </source>
</evidence>
<evidence type="ECO:0000256" key="7">
    <source>
        <dbReference type="ARBA" id="ARBA00023004"/>
    </source>
</evidence>
<dbReference type="InterPro" id="IPR036396">
    <property type="entry name" value="Cyt_P450_sf"/>
</dbReference>
<evidence type="ECO:0000256" key="9">
    <source>
        <dbReference type="PIRSR" id="PIRSR602401-1"/>
    </source>
</evidence>
<dbReference type="InterPro" id="IPR002401">
    <property type="entry name" value="Cyt_P450_E_grp-I"/>
</dbReference>
<comment type="similarity">
    <text evidence="3">Belongs to the cytochrome P450 family.</text>
</comment>
<reference evidence="11" key="1">
    <citation type="submission" date="2021-01" db="EMBL/GenBank/DDBJ databases">
        <authorList>
            <person name="Kaushik A."/>
        </authorList>
    </citation>
    <scope>NUCLEOTIDE SEQUENCE</scope>
    <source>
        <strain evidence="11">Type strain: AG8-Rh-89/</strain>
    </source>
</reference>
<keyword evidence="10" id="KW-0472">Membrane</keyword>
<dbReference type="InterPro" id="IPR050364">
    <property type="entry name" value="Cytochrome_P450_fung"/>
</dbReference>
<organism evidence="11 12">
    <name type="scientific">Rhizoctonia solani</name>
    <dbReference type="NCBI Taxonomy" id="456999"/>
    <lineage>
        <taxon>Eukaryota</taxon>
        <taxon>Fungi</taxon>
        <taxon>Dikarya</taxon>
        <taxon>Basidiomycota</taxon>
        <taxon>Agaricomycotina</taxon>
        <taxon>Agaricomycetes</taxon>
        <taxon>Cantharellales</taxon>
        <taxon>Ceratobasidiaceae</taxon>
        <taxon>Rhizoctonia</taxon>
    </lineage>
</organism>
<evidence type="ECO:0000256" key="6">
    <source>
        <dbReference type="ARBA" id="ARBA00023002"/>
    </source>
</evidence>
<keyword evidence="6" id="KW-0560">Oxidoreductase</keyword>
<dbReference type="InterPro" id="IPR001128">
    <property type="entry name" value="Cyt_P450"/>
</dbReference>
<dbReference type="SUPFAM" id="SSF48264">
    <property type="entry name" value="Cytochrome P450"/>
    <property type="match status" value="1"/>
</dbReference>
<keyword evidence="10" id="KW-1133">Transmembrane helix</keyword>
<comment type="cofactor">
    <cofactor evidence="1 9">
        <name>heme</name>
        <dbReference type="ChEBI" id="CHEBI:30413"/>
    </cofactor>
</comment>
<evidence type="ECO:0000313" key="12">
    <source>
        <dbReference type="Proteomes" id="UP000663850"/>
    </source>
</evidence>
<sequence>IADIIRVDGQFPLPSSPSRKQRVPVNNLALAGSAGIILLYLLFFRNPRTSNLPLPPGPTCWPIVGCLFSVPKDEASWKWFAHLGKEKKSDLVYIRVLGQDTVVLNTHQAAKDLLEGRSNIYSDRPHMTMASELIGWEDFLRMCQYGDRARGMRRLLHATMNPRAVQDWWPQQEQETHKFLRKLLHTPEDLNMHIRYTAGATATKLTYGYNIQDGSDEFIVRAERALSAFAYASTPGRFLVDFFPFLKYLPWAPFKRAAAEWRAQLVDFAEAPMEFVHSQLAKGCAEPSFVSSWLQDAAGEDKPLIPWAAGSIYAGAADTTVSAISTFFIAMLYYPEIQEAAQAEIDRVVGSDRLPSFTDHDSLPYVEAIFKEVLRWQPLAPIGIPRKLASDSDDEYKGMRIPARTNIIANAWCMLRDPGVYKNPERFNPSRFLGAHPESNPEDIIFGFGRSYWRRCPGAPVAHSSVWLSIVLTLAIYDISPLIGDNGAPILPSLEYTIGVISHPSPFRCNIKLRSEKARALINSTV</sequence>
<dbReference type="GO" id="GO:0005506">
    <property type="term" value="F:iron ion binding"/>
    <property type="evidence" value="ECO:0007669"/>
    <property type="project" value="InterPro"/>
</dbReference>
<dbReference type="Proteomes" id="UP000663850">
    <property type="component" value="Unassembled WGS sequence"/>
</dbReference>
<evidence type="ECO:0000256" key="2">
    <source>
        <dbReference type="ARBA" id="ARBA00005179"/>
    </source>
</evidence>
<evidence type="ECO:0000256" key="4">
    <source>
        <dbReference type="ARBA" id="ARBA00022617"/>
    </source>
</evidence>